<comment type="caution">
    <text evidence="2">The sequence shown here is derived from an EMBL/GenBank/DDBJ whole genome shotgun (WGS) entry which is preliminary data.</text>
</comment>
<dbReference type="EMBL" id="JALLBG020000006">
    <property type="protein sequence ID" value="KAL3772671.1"/>
    <property type="molecule type" value="Genomic_DNA"/>
</dbReference>
<evidence type="ECO:0000313" key="3">
    <source>
        <dbReference type="Proteomes" id="UP001530293"/>
    </source>
</evidence>
<reference evidence="2 3" key="1">
    <citation type="submission" date="2024-10" db="EMBL/GenBank/DDBJ databases">
        <title>Updated reference genomes for cyclostephanoid diatoms.</title>
        <authorList>
            <person name="Roberts W.R."/>
            <person name="Alverson A.J."/>
        </authorList>
    </citation>
    <scope>NUCLEOTIDE SEQUENCE [LARGE SCALE GENOMIC DNA]</scope>
    <source>
        <strain evidence="2 3">AJA232-27</strain>
    </source>
</reference>
<dbReference type="Proteomes" id="UP001530293">
    <property type="component" value="Unassembled WGS sequence"/>
</dbReference>
<feature type="region of interest" description="Disordered" evidence="1">
    <location>
        <begin position="1"/>
        <end position="120"/>
    </location>
</feature>
<protein>
    <submittedName>
        <fullName evidence="2">Uncharacterized protein</fullName>
    </submittedName>
</protein>
<evidence type="ECO:0000313" key="2">
    <source>
        <dbReference type="EMBL" id="KAL3772671.1"/>
    </source>
</evidence>
<gene>
    <name evidence="2" type="ORF">ACHAWU_004680</name>
</gene>
<accession>A0ABD3NE61</accession>
<sequence length="1573" mass="173067">MKKGFLLSETKVPRSRDAPSTSDDADGCRSAANIPRQRQSSGIRRRQRPKQHQPTTIKRGFLLGSSKFSSGPRSSSTRHLATDEDAPRPFNNCDKSLPPLPQCRPREGGGSLSTSRSERVVTRSNALLDTSFNEIDSSAEDDEYNQQFQPAASSSLLQIVRDESDADEGETPFHCENNDALLHHEGQKDDNPSLDSWIEPSLESSTLPSIILPSSTQHSRSSQRIPCNSKQRKPLIVEMDDNPRVREATSRNLTPLAISSNDAVGPCQNDRAVIDNRKEEIGTRTEQQHQCPADADSGDRIRKVVPTPKDSFQFTNAVSILLSKLGRSIRSNSHHKNSHPDNCRDPSVIGVGTIVNTHTETMIQSFVTKHLSSNFELLNNIWSVILDEIAQDCTEFIQSKKKKRSRSHNISPSLTLGLGILELLSPREAAYESLVRQLLLIETSQGGSSQDTQGRLEGREKQQKVLALGAVYLLRCRIRCINISLTNMELGMADSSKIQESIAHLRNEIELEIGILLSKILPSLENIVNGNASNGQTVLTSAAADTCFELIEISSRSTMNHQRFRGTSPSEMTDSMKKWKSVLPLIERLMAAKQRWVNSSASSDQSDDNLEMNGCSSRTTCTNAVLIDWFDTIKSSKRLYFDYLVGNGLLEGCDHSAASNFFVNLSGILLRKSAVGESSEVAYFRGGGIAQSLCQHKECIFGSIISPIYGSDSDVVTLLHYSCKLTDNIRELRRNNSASPDAFTKINHQRSAVRSFASWISSGNKAIRILTKSNQNPDADVDLLDSSMVSLVLMLRSESKQCVDLSIASLSMVLSAFPDWTPQSFDVLLEALHVHSTQSFDDNGTQSTQSANDELQLSPTCRALCTVVAKAASRKATTLLPSILKMNGRVELMIEVVLNMLEMLPSSPSAEEAHYSVYHAASVILLENIESVPYLRSRLLSNTSLYTNVPHNVIIPKIVENLVDRYAKRETDAGVSALAGVLCNVMKASVESGRADDFMRCVVSSLQNVDEKETISPTTFLNKNGSLWRLAICNDASTSEYAYKDILLAAARSMIEMPSNSVPLAAFASLVGNQYGGVSSTDDVAARFEKRIFIAASGIIHFSMNELSTPCKEAEESIFSRLAPLLILRRLPRSYYRVVHKSLSSDNDTRDVVGRLASILSDNLKSLAMKDNPSSLDMEQKKLLAELLGHCLPLTNKVINGLCYSAGADELHVSLYDNICKEAFSMILKSLREDRDMSQLEVDKIHISDVSQAKAALYAVCHHIPLAVDEDDGEMLIHVASFIFEILNYQPTATSGTTQFINEITMLQSGCTHFLAVCVDSLSYRKANGAEAATSTPLIVDIDIQEDSNDSRARNTIIGALSHIFHALVAIIITGKCNTGDNHTTTQFLPSTRTAVLNSVVMLVQSSRADDTRTQWLAFNILPPLVEWTSKGPIDEDIHHPLCLAAALQVIYTVLARCGSFDWISRNANSGSITLSETDFICRTLQCALTLFHTSGENETSIAALRLAALKVILTVLALHQSKEFERVEDLKGYLSPAEIQKALSAMHGAANVDQNPEVRRLANQILIHMQTS</sequence>
<organism evidence="2 3">
    <name type="scientific">Discostella pseudostelligera</name>
    <dbReference type="NCBI Taxonomy" id="259834"/>
    <lineage>
        <taxon>Eukaryota</taxon>
        <taxon>Sar</taxon>
        <taxon>Stramenopiles</taxon>
        <taxon>Ochrophyta</taxon>
        <taxon>Bacillariophyta</taxon>
        <taxon>Coscinodiscophyceae</taxon>
        <taxon>Thalassiosirophycidae</taxon>
        <taxon>Stephanodiscales</taxon>
        <taxon>Stephanodiscaceae</taxon>
        <taxon>Discostella</taxon>
    </lineage>
</organism>
<feature type="compositionally biased region" description="Low complexity" evidence="1">
    <location>
        <begin position="60"/>
        <end position="75"/>
    </location>
</feature>
<proteinExistence type="predicted"/>
<evidence type="ECO:0000256" key="1">
    <source>
        <dbReference type="SAM" id="MobiDB-lite"/>
    </source>
</evidence>
<keyword evidence="3" id="KW-1185">Reference proteome</keyword>
<name>A0ABD3NE61_9STRA</name>